<keyword evidence="1" id="KW-1133">Transmembrane helix</keyword>
<accession>A0A165TXI8</accession>
<dbReference type="EMBL" id="KV429034">
    <property type="protein sequence ID" value="KZT74100.1"/>
    <property type="molecule type" value="Genomic_DNA"/>
</dbReference>
<evidence type="ECO:0000259" key="2">
    <source>
        <dbReference type="Pfam" id="PF12146"/>
    </source>
</evidence>
<dbReference type="OrthoDB" id="10249433at2759"/>
<dbReference type="Pfam" id="PF12146">
    <property type="entry name" value="Hydrolase_4"/>
    <property type="match status" value="1"/>
</dbReference>
<feature type="domain" description="Serine aminopeptidase S33" evidence="2">
    <location>
        <begin position="26"/>
        <end position="280"/>
    </location>
</feature>
<organism evidence="3 4">
    <name type="scientific">Daedalea quercina L-15889</name>
    <dbReference type="NCBI Taxonomy" id="1314783"/>
    <lineage>
        <taxon>Eukaryota</taxon>
        <taxon>Fungi</taxon>
        <taxon>Dikarya</taxon>
        <taxon>Basidiomycota</taxon>
        <taxon>Agaricomycotina</taxon>
        <taxon>Agaricomycetes</taxon>
        <taxon>Polyporales</taxon>
        <taxon>Fomitopsis</taxon>
    </lineage>
</organism>
<keyword evidence="1" id="KW-0812">Transmembrane</keyword>
<dbReference type="InterPro" id="IPR029058">
    <property type="entry name" value="AB_hydrolase_fold"/>
</dbReference>
<keyword evidence="3" id="KW-0378">Hydrolase</keyword>
<dbReference type="SUPFAM" id="SSF53474">
    <property type="entry name" value="alpha/beta-Hydrolases"/>
    <property type="match status" value="1"/>
</dbReference>
<dbReference type="GO" id="GO:0016787">
    <property type="term" value="F:hydrolase activity"/>
    <property type="evidence" value="ECO:0007669"/>
    <property type="project" value="UniProtKB-KW"/>
</dbReference>
<proteinExistence type="predicted"/>
<protein>
    <submittedName>
        <fullName evidence="3">Alpha/beta-hydrolase</fullName>
    </submittedName>
</protein>
<gene>
    <name evidence="3" type="ORF">DAEQUDRAFT_720978</name>
</gene>
<evidence type="ECO:0000313" key="4">
    <source>
        <dbReference type="Proteomes" id="UP000076727"/>
    </source>
</evidence>
<evidence type="ECO:0000256" key="1">
    <source>
        <dbReference type="SAM" id="Phobius"/>
    </source>
</evidence>
<evidence type="ECO:0000313" key="3">
    <source>
        <dbReference type="EMBL" id="KZT74100.1"/>
    </source>
</evidence>
<dbReference type="AlphaFoldDB" id="A0A165TXI8"/>
<dbReference type="InterPro" id="IPR051044">
    <property type="entry name" value="MAG_DAG_Lipase"/>
</dbReference>
<reference evidence="3 4" key="1">
    <citation type="journal article" date="2016" name="Mol. Biol. Evol.">
        <title>Comparative Genomics of Early-Diverging Mushroom-Forming Fungi Provides Insights into the Origins of Lignocellulose Decay Capabilities.</title>
        <authorList>
            <person name="Nagy L.G."/>
            <person name="Riley R."/>
            <person name="Tritt A."/>
            <person name="Adam C."/>
            <person name="Daum C."/>
            <person name="Floudas D."/>
            <person name="Sun H."/>
            <person name="Yadav J.S."/>
            <person name="Pangilinan J."/>
            <person name="Larsson K.H."/>
            <person name="Matsuura K."/>
            <person name="Barry K."/>
            <person name="Labutti K."/>
            <person name="Kuo R."/>
            <person name="Ohm R.A."/>
            <person name="Bhattacharya S.S."/>
            <person name="Shirouzu T."/>
            <person name="Yoshinaga Y."/>
            <person name="Martin F.M."/>
            <person name="Grigoriev I.V."/>
            <person name="Hibbett D.S."/>
        </authorList>
    </citation>
    <scope>NUCLEOTIDE SEQUENCE [LARGE SCALE GENOMIC DNA]</scope>
    <source>
        <strain evidence="3 4">L-15889</strain>
    </source>
</reference>
<dbReference type="Proteomes" id="UP000076727">
    <property type="component" value="Unassembled WGS sequence"/>
</dbReference>
<keyword evidence="4" id="KW-1185">Reference proteome</keyword>
<dbReference type="PANTHER" id="PTHR11614">
    <property type="entry name" value="PHOSPHOLIPASE-RELATED"/>
    <property type="match status" value="1"/>
</dbReference>
<feature type="transmembrane region" description="Helical" evidence="1">
    <location>
        <begin position="107"/>
        <end position="127"/>
    </location>
</feature>
<dbReference type="InterPro" id="IPR022742">
    <property type="entry name" value="Hydrolase_4"/>
</dbReference>
<keyword evidence="1" id="KW-0472">Membrane</keyword>
<name>A0A165TXI8_9APHY</name>
<sequence length="300" mass="33439">MGTYTEAWAVGPHSTSFYTRTYEATSPIAVLVAVHGAAEHSGRYTDAHTSFAVRGITVFSYDQRGFGRTALDEEHKSKNSAYGKTCWDDQLLDLDWAVQYVHKRYPALPLFLIGSSMAATLCLSFVMRPGLPQRQASAEVLSGIIASAPTFLLTDRPSWLLRVTVKTLRLVVPNMLLPTKHNPEKLSKNEETNKAYLEDPLVGVPGSLRSVYDLVAEGEKLLEEYYTHWPAKLPLLILQGSADQISDPVATELFFEKLLAEDKKLVTYPNAQHELHNEPDHHEIAGECVEFIRHVVTGFG</sequence>
<dbReference type="Gene3D" id="3.40.50.1820">
    <property type="entry name" value="alpha/beta hydrolase"/>
    <property type="match status" value="1"/>
</dbReference>
<dbReference type="STRING" id="1314783.A0A165TXI8"/>